<accession>A0A0N1H465</accession>
<dbReference type="OrthoDB" id="2309723at2759"/>
<sequence length="190" mass="20879">MAEYWKFAELLTVHVTCLYNIHKRDPPSLENEPRHANVRGLTDFKVEALYARVSILEFLGILRKGPSNFTEPGQETTDLGIKEGASAAEISVNAGDGLSESLDSGQQMNLLTSNARQSFYPHNVLPDLMQSQQWNLIPPGGPGVDMFSPAFDLYNSELLAANGSVDLTQNEITSGFLDIDGWDFGPMSMV</sequence>
<dbReference type="VEuPathDB" id="FungiDB:AB675_10409"/>
<comment type="caution">
    <text evidence="1">The sequence shown here is derived from an EMBL/GenBank/DDBJ whole genome shotgun (WGS) entry which is preliminary data.</text>
</comment>
<dbReference type="Proteomes" id="UP000038010">
    <property type="component" value="Unassembled WGS sequence"/>
</dbReference>
<dbReference type="GeneID" id="28731058"/>
<evidence type="ECO:0000313" key="1">
    <source>
        <dbReference type="EMBL" id="KPI35905.1"/>
    </source>
</evidence>
<organism evidence="1 2">
    <name type="scientific">Cyphellophora attinorum</name>
    <dbReference type="NCBI Taxonomy" id="1664694"/>
    <lineage>
        <taxon>Eukaryota</taxon>
        <taxon>Fungi</taxon>
        <taxon>Dikarya</taxon>
        <taxon>Ascomycota</taxon>
        <taxon>Pezizomycotina</taxon>
        <taxon>Eurotiomycetes</taxon>
        <taxon>Chaetothyriomycetidae</taxon>
        <taxon>Chaetothyriales</taxon>
        <taxon>Cyphellophoraceae</taxon>
        <taxon>Cyphellophora</taxon>
    </lineage>
</organism>
<dbReference type="EMBL" id="LFJN01000035">
    <property type="protein sequence ID" value="KPI35905.1"/>
    <property type="molecule type" value="Genomic_DNA"/>
</dbReference>
<protein>
    <submittedName>
        <fullName evidence="1">Uncharacterized protein</fullName>
    </submittedName>
</protein>
<proteinExistence type="predicted"/>
<reference evidence="1 2" key="1">
    <citation type="submission" date="2015-06" db="EMBL/GenBank/DDBJ databases">
        <title>Draft genome of the ant-associated black yeast Phialophora attae CBS 131958.</title>
        <authorList>
            <person name="Moreno L.F."/>
            <person name="Stielow B.J."/>
            <person name="de Hoog S."/>
            <person name="Vicente V.A."/>
            <person name="Weiss V.A."/>
            <person name="de Vries M."/>
            <person name="Cruz L.M."/>
            <person name="Souza E.M."/>
        </authorList>
    </citation>
    <scope>NUCLEOTIDE SEQUENCE [LARGE SCALE GENOMIC DNA]</scope>
    <source>
        <strain evidence="1 2">CBS 131958</strain>
    </source>
</reference>
<keyword evidence="2" id="KW-1185">Reference proteome</keyword>
<evidence type="ECO:0000313" key="2">
    <source>
        <dbReference type="Proteomes" id="UP000038010"/>
    </source>
</evidence>
<dbReference type="RefSeq" id="XP_017995868.1">
    <property type="nucleotide sequence ID" value="XM_018139178.1"/>
</dbReference>
<gene>
    <name evidence="1" type="ORF">AB675_10409</name>
</gene>
<name>A0A0N1H465_9EURO</name>
<dbReference type="AlphaFoldDB" id="A0A0N1H465"/>